<dbReference type="EMBL" id="CADIJZ010000015">
    <property type="protein sequence ID" value="CAB3708787.1"/>
    <property type="molecule type" value="Genomic_DNA"/>
</dbReference>
<reference evidence="2 3" key="1">
    <citation type="submission" date="2018-01" db="EMBL/GenBank/DDBJ databases">
        <title>Whole genome analyses suggest that Burkholderia sensu lato contains two further novel genera in the rhizoxinica-symbiotica group Mycetohabitans gen. nov., and Trinickia gen. nov.: implications for the evolution of diazotrophy and nodulation in the Burkholderiaceae.</title>
        <authorList>
            <person name="Estrada-de los Santos P."/>
            <person name="Palmer M."/>
            <person name="Chavez-Ramirez B."/>
            <person name="Beukes C."/>
            <person name="Steenkamp E.T."/>
            <person name="Hirsch A.M."/>
            <person name="Manyaka P."/>
            <person name="Maluk M."/>
            <person name="Lafos M."/>
            <person name="Crook M."/>
            <person name="Gross E."/>
            <person name="Simon M.F."/>
            <person name="Bueno dos Reis Junior F."/>
            <person name="Poole P.S."/>
            <person name="Venter S.N."/>
            <person name="James E.K."/>
        </authorList>
    </citation>
    <scope>NUCLEOTIDE SEQUENCE [LARGE SCALE GENOMIC DNA]</scope>
    <source>
        <strain evidence="2 3">WSM 3937</strain>
    </source>
</reference>
<organism evidence="1 4">
    <name type="scientific">Paraburkholderia rhynchosiae</name>
    <dbReference type="NCBI Taxonomy" id="487049"/>
    <lineage>
        <taxon>Bacteria</taxon>
        <taxon>Pseudomonadati</taxon>
        <taxon>Pseudomonadota</taxon>
        <taxon>Betaproteobacteria</taxon>
        <taxon>Burkholderiales</taxon>
        <taxon>Burkholderiaceae</taxon>
        <taxon>Paraburkholderia</taxon>
    </lineage>
</organism>
<accession>A0A2N7WIU5</accession>
<dbReference type="Proteomes" id="UP000235659">
    <property type="component" value="Unassembled WGS sequence"/>
</dbReference>
<name>A0A2N7WIU5_9BURK</name>
<evidence type="ECO:0000313" key="4">
    <source>
        <dbReference type="Proteomes" id="UP000494205"/>
    </source>
</evidence>
<evidence type="ECO:0000313" key="3">
    <source>
        <dbReference type="Proteomes" id="UP000235659"/>
    </source>
</evidence>
<keyword evidence="3" id="KW-1185">Reference proteome</keyword>
<dbReference type="EMBL" id="PNXY01000013">
    <property type="protein sequence ID" value="PMS29274.1"/>
    <property type="molecule type" value="Genomic_DNA"/>
</dbReference>
<proteinExistence type="predicted"/>
<evidence type="ECO:0000313" key="2">
    <source>
        <dbReference type="EMBL" id="PMS29274.1"/>
    </source>
</evidence>
<dbReference type="OrthoDB" id="9010520at2"/>
<sequence length="89" mass="10015">MSPHLQAQKELDHLKSIIFYLERGRSEIAAPTSAVAEIDYWRRRIRAVLMFPNTPRQITDQASALLARLDRITAAKRECDGSGHIKAAA</sequence>
<dbReference type="Proteomes" id="UP000494205">
    <property type="component" value="Unassembled WGS sequence"/>
</dbReference>
<reference evidence="1 4" key="2">
    <citation type="submission" date="2020-04" db="EMBL/GenBank/DDBJ databases">
        <authorList>
            <person name="De Canck E."/>
        </authorList>
    </citation>
    <scope>NUCLEOTIDE SEQUENCE [LARGE SCALE GENOMIC DNA]</scope>
    <source>
        <strain evidence="1 4">LMG 27174</strain>
    </source>
</reference>
<protein>
    <submittedName>
        <fullName evidence="1">Uncharacterized protein</fullName>
    </submittedName>
</protein>
<gene>
    <name evidence="2" type="ORF">C0Z16_19065</name>
    <name evidence="1" type="ORF">LMG27174_04102</name>
</gene>
<dbReference type="AlphaFoldDB" id="A0A2N7WIU5"/>
<evidence type="ECO:0000313" key="1">
    <source>
        <dbReference type="EMBL" id="CAB3708787.1"/>
    </source>
</evidence>
<dbReference type="RefSeq" id="WP_102633683.1">
    <property type="nucleotide sequence ID" value="NZ_CADIJZ010000015.1"/>
</dbReference>